<accession>A0A090PZK5</accession>
<comment type="caution">
    <text evidence="2">The sequence shown here is derived from an EMBL/GenBank/DDBJ whole genome shotgun (WGS) entry which is preliminary data.</text>
</comment>
<dbReference type="EMBL" id="BBML01000002">
    <property type="protein sequence ID" value="GAK96205.1"/>
    <property type="molecule type" value="Genomic_DNA"/>
</dbReference>
<reference evidence="2" key="1">
    <citation type="journal article" date="2014" name="Genome Announc.">
        <title>Draft Genome Sequences of Marine Flavobacterium Nonlabens Strains NR17, NR24, NR27, NR32, NR33, and Ara13.</title>
        <authorList>
            <person name="Nakanishi M."/>
            <person name="Meirelles P."/>
            <person name="Suzuki R."/>
            <person name="Takatani N."/>
            <person name="Mino S."/>
            <person name="Suda W."/>
            <person name="Oshima K."/>
            <person name="Hattori M."/>
            <person name="Ohkuma M."/>
            <person name="Hosokawa M."/>
            <person name="Miyashita K."/>
            <person name="Thompson F.L."/>
            <person name="Niwa A."/>
            <person name="Sawabe T."/>
            <person name="Sawabe T."/>
        </authorList>
    </citation>
    <scope>NUCLEOTIDE SEQUENCE [LARGE SCALE GENOMIC DNA]</scope>
    <source>
        <strain evidence="2">JCM 19294</strain>
    </source>
</reference>
<evidence type="ECO:0000313" key="3">
    <source>
        <dbReference type="Proteomes" id="UP000029221"/>
    </source>
</evidence>
<feature type="domain" description="CoA-binding" evidence="1">
    <location>
        <begin position="3"/>
        <end position="115"/>
    </location>
</feature>
<dbReference type="Proteomes" id="UP000029221">
    <property type="component" value="Unassembled WGS sequence"/>
</dbReference>
<dbReference type="STRING" id="319236.BST91_09100"/>
<dbReference type="InterPro" id="IPR036291">
    <property type="entry name" value="NAD(P)-bd_dom_sf"/>
</dbReference>
<protein>
    <recommendedName>
        <fullName evidence="1">CoA-binding domain-containing protein</fullName>
    </recommendedName>
</protein>
<evidence type="ECO:0000259" key="1">
    <source>
        <dbReference type="Pfam" id="PF13380"/>
    </source>
</evidence>
<evidence type="ECO:0000313" key="2">
    <source>
        <dbReference type="EMBL" id="GAK96205.1"/>
    </source>
</evidence>
<name>A0A090PZK5_9FLAO</name>
<dbReference type="Pfam" id="PF13380">
    <property type="entry name" value="CoA_binding_2"/>
    <property type="match status" value="1"/>
</dbReference>
<dbReference type="CDD" id="cd00636">
    <property type="entry name" value="TroA-like"/>
    <property type="match status" value="1"/>
</dbReference>
<dbReference type="InterPro" id="IPR003781">
    <property type="entry name" value="CoA-bd"/>
</dbReference>
<dbReference type="RefSeq" id="WP_042277372.1">
    <property type="nucleotide sequence ID" value="NZ_BBML01000002.1"/>
</dbReference>
<organism evidence="2 3">
    <name type="scientific">Nonlabens tegetincola</name>
    <dbReference type="NCBI Taxonomy" id="323273"/>
    <lineage>
        <taxon>Bacteria</taxon>
        <taxon>Pseudomonadati</taxon>
        <taxon>Bacteroidota</taxon>
        <taxon>Flavobacteriia</taxon>
        <taxon>Flavobacteriales</taxon>
        <taxon>Flavobacteriaceae</taxon>
        <taxon>Nonlabens</taxon>
    </lineage>
</organism>
<gene>
    <name evidence="2" type="ORF">JCM19294_1718</name>
</gene>
<sequence length="120" mass="13555">MSKKTLVLGASLKTDRYSNMAINRLESYQVPTVAIGLKTGEVAGVTIDTDQPQYEDIHTVTLYLNPKRQQPYYDYILSLKPKRVIFNPGTENSEFYEILKSNGIEVEVACTLVMLGTNQY</sequence>
<dbReference type="Gene3D" id="3.40.50.720">
    <property type="entry name" value="NAD(P)-binding Rossmann-like Domain"/>
    <property type="match status" value="1"/>
</dbReference>
<dbReference type="AlphaFoldDB" id="A0A090PZK5"/>
<dbReference type="eggNOG" id="COG1832">
    <property type="taxonomic scope" value="Bacteria"/>
</dbReference>
<keyword evidence="3" id="KW-1185">Reference proteome</keyword>
<proteinExistence type="predicted"/>
<dbReference type="SUPFAM" id="SSF51735">
    <property type="entry name" value="NAD(P)-binding Rossmann-fold domains"/>
    <property type="match status" value="1"/>
</dbReference>